<keyword evidence="4 5" id="KW-0472">Membrane</keyword>
<evidence type="ECO:0000256" key="5">
    <source>
        <dbReference type="SAM" id="Phobius"/>
    </source>
</evidence>
<evidence type="ECO:0000256" key="1">
    <source>
        <dbReference type="ARBA" id="ARBA00004127"/>
    </source>
</evidence>
<dbReference type="RefSeq" id="WP_110341224.1">
    <property type="nucleotide sequence ID" value="NZ_MASU01000012.1"/>
</dbReference>
<dbReference type="InterPro" id="IPR007318">
    <property type="entry name" value="Phopholipid_MeTrfase"/>
</dbReference>
<reference evidence="6 7" key="1">
    <citation type="submission" date="2016-07" db="EMBL/GenBank/DDBJ databases">
        <title>Draft genome sequence of Prauserella sp. YIM 121212, isolated from alkaline soil.</title>
        <authorList>
            <person name="Ruckert C."/>
            <person name="Albersmeier A."/>
            <person name="Jiang C.-L."/>
            <person name="Jiang Y."/>
            <person name="Kalinowski J."/>
            <person name="Schneider O."/>
            <person name="Winkler A."/>
            <person name="Zotchev S.B."/>
        </authorList>
    </citation>
    <scope>NUCLEOTIDE SEQUENCE [LARGE SCALE GENOMIC DNA]</scope>
    <source>
        <strain evidence="6 7">YIM 121212</strain>
    </source>
</reference>
<proteinExistence type="predicted"/>
<dbReference type="Proteomes" id="UP000247892">
    <property type="component" value="Unassembled WGS sequence"/>
</dbReference>
<feature type="transmembrane region" description="Helical" evidence="5">
    <location>
        <begin position="132"/>
        <end position="161"/>
    </location>
</feature>
<feature type="transmembrane region" description="Helical" evidence="5">
    <location>
        <begin position="45"/>
        <end position="68"/>
    </location>
</feature>
<keyword evidence="3 5" id="KW-1133">Transmembrane helix</keyword>
<evidence type="ECO:0000256" key="2">
    <source>
        <dbReference type="ARBA" id="ARBA00022692"/>
    </source>
</evidence>
<keyword evidence="6" id="KW-0489">Methyltransferase</keyword>
<dbReference type="AlphaFoldDB" id="A0A318LF88"/>
<keyword evidence="7" id="KW-1185">Reference proteome</keyword>
<sequence>MAVAALALFVVFMALAGGVRTLIQRRRTGDTGNRRTWAARGSLEWWGLAVADLGYLLVGLGAPVAALAGVPPLAVVDYPVVRGLGVVLVIFGILATFGSQLALGASWRIGVDQIEHTTLVTTGPFRLVRNPVFTAAASVFLGLALMVPNLVAIAGLAVTLIGIEIQVRLVEEPYLRGVHGAPYTDYASRVGRFLPSIGRLRASRPHGS</sequence>
<comment type="subcellular location">
    <subcellularLocation>
        <location evidence="1">Endomembrane system</location>
        <topology evidence="1">Multi-pass membrane protein</topology>
    </subcellularLocation>
</comment>
<dbReference type="PANTHER" id="PTHR12714">
    <property type="entry name" value="PROTEIN-S ISOPRENYLCYSTEINE O-METHYLTRANSFERASE"/>
    <property type="match status" value="1"/>
</dbReference>
<dbReference type="PANTHER" id="PTHR12714:SF9">
    <property type="entry name" value="PROTEIN-S-ISOPRENYLCYSTEINE O-METHYLTRANSFERASE"/>
    <property type="match status" value="1"/>
</dbReference>
<dbReference type="EMBL" id="MASU01000012">
    <property type="protein sequence ID" value="PXY25550.1"/>
    <property type="molecule type" value="Genomic_DNA"/>
</dbReference>
<dbReference type="GO" id="GO:0032259">
    <property type="term" value="P:methylation"/>
    <property type="evidence" value="ECO:0007669"/>
    <property type="project" value="UniProtKB-KW"/>
</dbReference>
<evidence type="ECO:0000313" key="7">
    <source>
        <dbReference type="Proteomes" id="UP000247892"/>
    </source>
</evidence>
<evidence type="ECO:0000313" key="6">
    <source>
        <dbReference type="EMBL" id="PXY25550.1"/>
    </source>
</evidence>
<evidence type="ECO:0000256" key="4">
    <source>
        <dbReference type="ARBA" id="ARBA00023136"/>
    </source>
</evidence>
<dbReference type="Gene3D" id="1.20.120.1630">
    <property type="match status" value="1"/>
</dbReference>
<dbReference type="Pfam" id="PF04191">
    <property type="entry name" value="PEMT"/>
    <property type="match status" value="1"/>
</dbReference>
<feature type="transmembrane region" description="Helical" evidence="5">
    <location>
        <begin position="80"/>
        <end position="103"/>
    </location>
</feature>
<dbReference type="GO" id="GO:0008168">
    <property type="term" value="F:methyltransferase activity"/>
    <property type="evidence" value="ECO:0007669"/>
    <property type="project" value="UniProtKB-KW"/>
</dbReference>
<name>A0A318LF88_9PSEU</name>
<keyword evidence="6" id="KW-0808">Transferase</keyword>
<keyword evidence="2 5" id="KW-0812">Transmembrane</keyword>
<accession>A0A318LF88</accession>
<protein>
    <submittedName>
        <fullName evidence="6">Isoprenylcysteine carboxyl methyltransferase</fullName>
    </submittedName>
</protein>
<evidence type="ECO:0000256" key="3">
    <source>
        <dbReference type="ARBA" id="ARBA00022989"/>
    </source>
</evidence>
<dbReference type="OrthoDB" id="941586at2"/>
<dbReference type="GO" id="GO:0012505">
    <property type="term" value="C:endomembrane system"/>
    <property type="evidence" value="ECO:0007669"/>
    <property type="project" value="UniProtKB-SubCell"/>
</dbReference>
<organism evidence="6 7">
    <name type="scientific">Prauserella flavalba</name>
    <dbReference type="NCBI Taxonomy" id="1477506"/>
    <lineage>
        <taxon>Bacteria</taxon>
        <taxon>Bacillati</taxon>
        <taxon>Actinomycetota</taxon>
        <taxon>Actinomycetes</taxon>
        <taxon>Pseudonocardiales</taxon>
        <taxon>Pseudonocardiaceae</taxon>
        <taxon>Prauserella</taxon>
    </lineage>
</organism>
<gene>
    <name evidence="6" type="ORF">BA062_25690</name>
</gene>
<comment type="caution">
    <text evidence="6">The sequence shown here is derived from an EMBL/GenBank/DDBJ whole genome shotgun (WGS) entry which is preliminary data.</text>
</comment>